<protein>
    <submittedName>
        <fullName evidence="2">Uncharacterized protein</fullName>
    </submittedName>
</protein>
<dbReference type="Proteomes" id="UP000886069">
    <property type="component" value="Unassembled WGS sequence"/>
</dbReference>
<accession>A0A7V2AU99</accession>
<evidence type="ECO:0000313" key="2">
    <source>
        <dbReference type="EMBL" id="HER43393.1"/>
    </source>
</evidence>
<sequence>MRVGIVGPSDREEMIRLAIRVEERGAEGVILDSRKNPDIRIGPDGESACGVDLSEFSSFYVADLGLPSPVARRGDGEIDREASAAALYASRRQLAAWNALLSRLETRCAVVNPFRTHELHSLKPWETAVYNRMGLPVPVTIATRTPAHCSRRTGRNRGNGYTRGWWEAATTPRHIFPPRSSRGRGSGCGRAPS</sequence>
<proteinExistence type="predicted"/>
<organism evidence="2">
    <name type="scientific">Eiseniibacteriota bacterium</name>
    <dbReference type="NCBI Taxonomy" id="2212470"/>
    <lineage>
        <taxon>Bacteria</taxon>
        <taxon>Candidatus Eiseniibacteriota</taxon>
    </lineage>
</organism>
<reference evidence="2" key="1">
    <citation type="journal article" date="2020" name="mSystems">
        <title>Genome- and Community-Level Interaction Insights into Carbon Utilization and Element Cycling Functions of Hydrothermarchaeota in Hydrothermal Sediment.</title>
        <authorList>
            <person name="Zhou Z."/>
            <person name="Liu Y."/>
            <person name="Xu W."/>
            <person name="Pan J."/>
            <person name="Luo Z.H."/>
            <person name="Li M."/>
        </authorList>
    </citation>
    <scope>NUCLEOTIDE SEQUENCE [LARGE SCALE GENOMIC DNA]</scope>
    <source>
        <strain evidence="2">SpSt-1233</strain>
    </source>
</reference>
<comment type="caution">
    <text evidence="2">The sequence shown here is derived from an EMBL/GenBank/DDBJ whole genome shotgun (WGS) entry which is preliminary data.</text>
</comment>
<dbReference type="AlphaFoldDB" id="A0A7V2AU99"/>
<feature type="compositionally biased region" description="Gly residues" evidence="1">
    <location>
        <begin position="184"/>
        <end position="193"/>
    </location>
</feature>
<feature type="region of interest" description="Disordered" evidence="1">
    <location>
        <begin position="172"/>
        <end position="193"/>
    </location>
</feature>
<dbReference type="EMBL" id="DSEC01000209">
    <property type="protein sequence ID" value="HER43393.1"/>
    <property type="molecule type" value="Genomic_DNA"/>
</dbReference>
<gene>
    <name evidence="2" type="ORF">ENO08_02930</name>
</gene>
<evidence type="ECO:0000256" key="1">
    <source>
        <dbReference type="SAM" id="MobiDB-lite"/>
    </source>
</evidence>
<name>A0A7V2AU99_UNCEI</name>